<evidence type="ECO:0000256" key="8">
    <source>
        <dbReference type="ARBA" id="ARBA00022679"/>
    </source>
</evidence>
<evidence type="ECO:0000256" key="14">
    <source>
        <dbReference type="ARBA" id="ARBA00023264"/>
    </source>
</evidence>
<evidence type="ECO:0000256" key="10">
    <source>
        <dbReference type="ARBA" id="ARBA00022989"/>
    </source>
</evidence>
<protein>
    <recommendedName>
        <fullName evidence="6">CDP-diacylglycerol--serine O-phosphatidyltransferase</fullName>
        <ecNumber evidence="5">2.7.8.8</ecNumber>
    </recommendedName>
    <alternativeName>
        <fullName evidence="15">Phosphatidylserine synthase</fullName>
    </alternativeName>
</protein>
<evidence type="ECO:0000256" key="18">
    <source>
        <dbReference type="SAM" id="Phobius"/>
    </source>
</evidence>
<evidence type="ECO:0000256" key="12">
    <source>
        <dbReference type="ARBA" id="ARBA00023136"/>
    </source>
</evidence>
<dbReference type="GO" id="GO:0008654">
    <property type="term" value="P:phospholipid biosynthetic process"/>
    <property type="evidence" value="ECO:0007669"/>
    <property type="project" value="UniProtKB-KW"/>
</dbReference>
<evidence type="ECO:0000313" key="20">
    <source>
        <dbReference type="EMBL" id="RZE37631.1"/>
    </source>
</evidence>
<dbReference type="Proteomes" id="UP000292095">
    <property type="component" value="Unassembled WGS sequence"/>
</dbReference>
<evidence type="ECO:0000313" key="21">
    <source>
        <dbReference type="Proteomes" id="UP000292095"/>
    </source>
</evidence>
<evidence type="ECO:0000256" key="13">
    <source>
        <dbReference type="ARBA" id="ARBA00023209"/>
    </source>
</evidence>
<keyword evidence="14" id="KW-1208">Phospholipid metabolism</keyword>
<dbReference type="GO" id="GO:0012505">
    <property type="term" value="C:endomembrane system"/>
    <property type="evidence" value="ECO:0007669"/>
    <property type="project" value="UniProtKB-SubCell"/>
</dbReference>
<evidence type="ECO:0000256" key="6">
    <source>
        <dbReference type="ARBA" id="ARBA00017171"/>
    </source>
</evidence>
<keyword evidence="10 18" id="KW-1133">Transmembrane helix</keyword>
<reference evidence="21 22" key="1">
    <citation type="submission" date="2017-12" db="EMBL/GenBank/DDBJ databases">
        <title>Population genomics insights into the ecological differentiation and adaptive evolution in streptomycetes.</title>
        <authorList>
            <person name="Li Y."/>
            <person name="Huang Y."/>
        </authorList>
    </citation>
    <scope>NUCLEOTIDE SEQUENCE [LARGE SCALE GENOMIC DNA]</scope>
    <source>
        <strain evidence="20 21">FXJ.2339</strain>
        <strain evidence="19 22">NBRC 100770</strain>
    </source>
</reference>
<feature type="region of interest" description="Disordered" evidence="17">
    <location>
        <begin position="1"/>
        <end position="51"/>
    </location>
</feature>
<keyword evidence="12 18" id="KW-0472">Membrane</keyword>
<feature type="transmembrane region" description="Helical" evidence="18">
    <location>
        <begin position="158"/>
        <end position="177"/>
    </location>
</feature>
<dbReference type="EC" id="2.7.8.8" evidence="5"/>
<evidence type="ECO:0000256" key="1">
    <source>
        <dbReference type="ARBA" id="ARBA00000287"/>
    </source>
</evidence>
<keyword evidence="7" id="KW-0444">Lipid biosynthesis</keyword>
<dbReference type="InterPro" id="IPR048254">
    <property type="entry name" value="CDP_ALCOHOL_P_TRANSF_CS"/>
</dbReference>
<dbReference type="Gene3D" id="1.20.120.1760">
    <property type="match status" value="1"/>
</dbReference>
<evidence type="ECO:0000256" key="9">
    <source>
        <dbReference type="ARBA" id="ARBA00022692"/>
    </source>
</evidence>
<evidence type="ECO:0000256" key="15">
    <source>
        <dbReference type="ARBA" id="ARBA00032361"/>
    </source>
</evidence>
<keyword evidence="13" id="KW-0594">Phospholipid biosynthesis</keyword>
<proteinExistence type="inferred from homology"/>
<organism evidence="19 22">
    <name type="scientific">Streptomyces albidoflavus</name>
    <dbReference type="NCBI Taxonomy" id="1886"/>
    <lineage>
        <taxon>Bacteria</taxon>
        <taxon>Bacillati</taxon>
        <taxon>Actinomycetota</taxon>
        <taxon>Actinomycetes</taxon>
        <taxon>Kitasatosporales</taxon>
        <taxon>Streptomycetaceae</taxon>
        <taxon>Streptomyces</taxon>
        <taxon>Streptomyces albidoflavus group</taxon>
    </lineage>
</organism>
<dbReference type="EMBL" id="PKLL01000023">
    <property type="protein sequence ID" value="RZE20712.1"/>
    <property type="molecule type" value="Genomic_DNA"/>
</dbReference>
<evidence type="ECO:0000256" key="16">
    <source>
        <dbReference type="RuleBase" id="RU003750"/>
    </source>
</evidence>
<keyword evidence="11" id="KW-0443">Lipid metabolism</keyword>
<gene>
    <name evidence="19" type="primary">pssA</name>
    <name evidence="20" type="ORF">C0Q91_18705</name>
    <name evidence="19" type="ORF">C0Q92_18655</name>
</gene>
<dbReference type="InterPro" id="IPR043130">
    <property type="entry name" value="CDP-OH_PTrfase_TM_dom"/>
</dbReference>
<dbReference type="GO" id="GO:0003882">
    <property type="term" value="F:CDP-diacylglycerol-serine O-phosphatidyltransferase activity"/>
    <property type="evidence" value="ECO:0007669"/>
    <property type="project" value="UniProtKB-EC"/>
</dbReference>
<evidence type="ECO:0000256" key="17">
    <source>
        <dbReference type="SAM" id="MobiDB-lite"/>
    </source>
</evidence>
<dbReference type="InterPro" id="IPR000462">
    <property type="entry name" value="CDP-OH_P_trans"/>
</dbReference>
<dbReference type="InterPro" id="IPR004533">
    <property type="entry name" value="CDP-diaglyc--ser_O-PTrfase"/>
</dbReference>
<feature type="transmembrane region" description="Helical" evidence="18">
    <location>
        <begin position="132"/>
        <end position="152"/>
    </location>
</feature>
<sequence length="299" mass="31215">MTTTDRDRAALRAEDTPEEPRRNAGRDVDQGVGGDVPGEAPGRSGRQPSPSRLSAADILTLGNAVCGFSSVYFITTAVLVPYLTGGPGDGTLRQGAATAVMLILLASLFDLCDGLVARKFRSSGMGAELDNLSDLISFGLAPAYFVVVWGLVGEGSHLWLTVVGAVAVLLAGVLRLARFSVTTSRDGMFEGMPIPFAALTVVSVVLLELPFALTLALVVGVAWLMVSRVEYPKPTGRMAVATVVWAAVNIGCLVAWAAGAPGAERLLVTGCALQLSLAALLPLVATGRRVKARRDRRSA</sequence>
<name>A0A126Y5X0_9ACTN</name>
<comment type="catalytic activity">
    <reaction evidence="1">
        <text>a CDP-1,2-diacyl-sn-glycerol + L-serine = a 1,2-diacyl-sn-glycero-3-phospho-L-serine + CMP + H(+)</text>
        <dbReference type="Rhea" id="RHEA:16913"/>
        <dbReference type="ChEBI" id="CHEBI:15378"/>
        <dbReference type="ChEBI" id="CHEBI:33384"/>
        <dbReference type="ChEBI" id="CHEBI:57262"/>
        <dbReference type="ChEBI" id="CHEBI:58332"/>
        <dbReference type="ChEBI" id="CHEBI:60377"/>
        <dbReference type="EC" id="2.7.8.8"/>
    </reaction>
</comment>
<dbReference type="RefSeq" id="WP_031178503.1">
    <property type="nucleotide sequence ID" value="NZ_CP014485.1"/>
</dbReference>
<evidence type="ECO:0000256" key="4">
    <source>
        <dbReference type="ARBA" id="ARBA00010441"/>
    </source>
</evidence>
<evidence type="ECO:0000256" key="3">
    <source>
        <dbReference type="ARBA" id="ARBA00004308"/>
    </source>
</evidence>
<feature type="transmembrane region" description="Helical" evidence="18">
    <location>
        <begin position="266"/>
        <end position="287"/>
    </location>
</feature>
<keyword evidence="9 18" id="KW-0812">Transmembrane</keyword>
<feature type="transmembrane region" description="Helical" evidence="18">
    <location>
        <begin position="189"/>
        <end position="207"/>
    </location>
</feature>
<comment type="subcellular location">
    <subcellularLocation>
        <location evidence="3">Endomembrane system</location>
    </subcellularLocation>
    <subcellularLocation>
        <location evidence="2">Membrane</location>
        <topology evidence="2">Multi-pass membrane protein</topology>
    </subcellularLocation>
</comment>
<feature type="compositionally biased region" description="Basic and acidic residues" evidence="17">
    <location>
        <begin position="1"/>
        <end position="29"/>
    </location>
</feature>
<dbReference type="Pfam" id="PF01066">
    <property type="entry name" value="CDP-OH_P_transf"/>
    <property type="match status" value="1"/>
</dbReference>
<feature type="transmembrane region" description="Helical" evidence="18">
    <location>
        <begin position="58"/>
        <end position="83"/>
    </location>
</feature>
<evidence type="ECO:0000313" key="22">
    <source>
        <dbReference type="Proteomes" id="UP000292693"/>
    </source>
</evidence>
<dbReference type="GO" id="GO:0016020">
    <property type="term" value="C:membrane"/>
    <property type="evidence" value="ECO:0007669"/>
    <property type="project" value="UniProtKB-SubCell"/>
</dbReference>
<dbReference type="NCBIfam" id="TIGR00473">
    <property type="entry name" value="pssA"/>
    <property type="match status" value="1"/>
</dbReference>
<evidence type="ECO:0000256" key="11">
    <source>
        <dbReference type="ARBA" id="ARBA00023098"/>
    </source>
</evidence>
<dbReference type="EMBL" id="PKLK01000021">
    <property type="protein sequence ID" value="RZE37631.1"/>
    <property type="molecule type" value="Genomic_DNA"/>
</dbReference>
<comment type="caution">
    <text evidence="19">The sequence shown here is derived from an EMBL/GenBank/DDBJ whole genome shotgun (WGS) entry which is preliminary data.</text>
</comment>
<dbReference type="Proteomes" id="UP000292693">
    <property type="component" value="Unassembled WGS sequence"/>
</dbReference>
<evidence type="ECO:0000256" key="7">
    <source>
        <dbReference type="ARBA" id="ARBA00022516"/>
    </source>
</evidence>
<dbReference type="PROSITE" id="PS00379">
    <property type="entry name" value="CDP_ALCOHOL_P_TRANSF"/>
    <property type="match status" value="1"/>
</dbReference>
<evidence type="ECO:0000256" key="2">
    <source>
        <dbReference type="ARBA" id="ARBA00004141"/>
    </source>
</evidence>
<comment type="similarity">
    <text evidence="4 16">Belongs to the CDP-alcohol phosphatidyltransferase class-I family.</text>
</comment>
<accession>A0A126Y5X0</accession>
<dbReference type="AlphaFoldDB" id="A0A126Y5X0"/>
<evidence type="ECO:0000256" key="5">
    <source>
        <dbReference type="ARBA" id="ARBA00013174"/>
    </source>
</evidence>
<feature type="transmembrane region" description="Helical" evidence="18">
    <location>
        <begin position="238"/>
        <end position="260"/>
    </location>
</feature>
<keyword evidence="8 16" id="KW-0808">Transferase</keyword>
<evidence type="ECO:0000313" key="19">
    <source>
        <dbReference type="EMBL" id="RZE20712.1"/>
    </source>
</evidence>